<evidence type="ECO:0000256" key="5">
    <source>
        <dbReference type="ARBA" id="ARBA00034115"/>
    </source>
</evidence>
<keyword evidence="4" id="KW-0456">Lyase</keyword>
<evidence type="ECO:0000313" key="12">
    <source>
        <dbReference type="EMBL" id="SIO11210.1"/>
    </source>
</evidence>
<dbReference type="EC" id="4.1.1.17" evidence="6"/>
<comment type="cofactor">
    <cofactor evidence="1 8">
        <name>pyridoxal 5'-phosphate</name>
        <dbReference type="ChEBI" id="CHEBI:597326"/>
    </cofactor>
</comment>
<comment type="catalytic activity">
    <reaction evidence="7">
        <text>L-ornithine + H(+) = putrescine + CO2</text>
        <dbReference type="Rhea" id="RHEA:22964"/>
        <dbReference type="ChEBI" id="CHEBI:15378"/>
        <dbReference type="ChEBI" id="CHEBI:16526"/>
        <dbReference type="ChEBI" id="CHEBI:46911"/>
        <dbReference type="ChEBI" id="CHEBI:326268"/>
        <dbReference type="EC" id="4.1.1.17"/>
    </reaction>
</comment>
<dbReference type="InterPro" id="IPR022653">
    <property type="entry name" value="De-COase2_pyr-phos_BS"/>
</dbReference>
<dbReference type="InterPro" id="IPR022644">
    <property type="entry name" value="De-COase2_N"/>
</dbReference>
<proteinExistence type="inferred from homology"/>
<protein>
    <recommendedName>
        <fullName evidence="6">ornithine decarboxylase</fullName>
        <ecNumber evidence="6">4.1.1.17</ecNumber>
    </recommendedName>
</protein>
<dbReference type="Pfam" id="PF02784">
    <property type="entry name" value="Orn_Arg_deC_N"/>
    <property type="match status" value="1"/>
</dbReference>
<comment type="pathway">
    <text evidence="5">Amine and polyamine biosynthesis; putrescine biosynthesis via L-ornithine pathway; putrescine from L-ornithine: step 1/1.</text>
</comment>
<comment type="similarity">
    <text evidence="2 9">Belongs to the Orn/Lys/Arg decarboxylase class-II family.</text>
</comment>
<dbReference type="CDD" id="cd00622">
    <property type="entry name" value="PLPDE_III_ODC"/>
    <property type="match status" value="1"/>
</dbReference>
<keyword evidence="13" id="KW-1185">Reference proteome</keyword>
<dbReference type="PROSITE" id="PS00878">
    <property type="entry name" value="ODR_DC_2_1"/>
    <property type="match status" value="1"/>
</dbReference>
<dbReference type="PANTHER" id="PTHR11482:SF6">
    <property type="entry name" value="ORNITHINE DECARBOXYLASE 1-RELATED"/>
    <property type="match status" value="1"/>
</dbReference>
<dbReference type="STRING" id="364032.SAMN05443662_1504"/>
<dbReference type="InterPro" id="IPR000183">
    <property type="entry name" value="Orn/DAP/Arg_de-COase"/>
</dbReference>
<feature type="active site" description="Proton donor" evidence="8">
    <location>
        <position position="338"/>
    </location>
</feature>
<dbReference type="GO" id="GO:0005737">
    <property type="term" value="C:cytoplasm"/>
    <property type="evidence" value="ECO:0007669"/>
    <property type="project" value="TreeGrafter"/>
</dbReference>
<feature type="modified residue" description="N6-(pyridoxal phosphate)lysine" evidence="8">
    <location>
        <position position="67"/>
    </location>
</feature>
<reference evidence="12 13" key="1">
    <citation type="submission" date="2016-11" db="EMBL/GenBank/DDBJ databases">
        <authorList>
            <person name="Jaros S."/>
            <person name="Januszkiewicz K."/>
            <person name="Wedrychowicz H."/>
        </authorList>
    </citation>
    <scope>NUCLEOTIDE SEQUENCE [LARGE SCALE GENOMIC DNA]</scope>
    <source>
        <strain evidence="12 13">DSM 17737</strain>
    </source>
</reference>
<evidence type="ECO:0000256" key="7">
    <source>
        <dbReference type="ARBA" id="ARBA00049127"/>
    </source>
</evidence>
<keyword evidence="3 8" id="KW-0663">Pyridoxal phosphate</keyword>
<dbReference type="PANTHER" id="PTHR11482">
    <property type="entry name" value="ARGININE/DIAMINOPIMELATE/ORNITHINE DECARBOXYLASE"/>
    <property type="match status" value="1"/>
</dbReference>
<organism evidence="12 13">
    <name type="scientific">Sulfurivirga caldicuralii</name>
    <dbReference type="NCBI Taxonomy" id="364032"/>
    <lineage>
        <taxon>Bacteria</taxon>
        <taxon>Pseudomonadati</taxon>
        <taxon>Pseudomonadota</taxon>
        <taxon>Gammaproteobacteria</taxon>
        <taxon>Thiotrichales</taxon>
        <taxon>Piscirickettsiaceae</taxon>
        <taxon>Sulfurivirga</taxon>
    </lineage>
</organism>
<dbReference type="PRINTS" id="PR01182">
    <property type="entry name" value="ORNDCRBXLASE"/>
</dbReference>
<evidence type="ECO:0000256" key="3">
    <source>
        <dbReference type="ARBA" id="ARBA00022898"/>
    </source>
</evidence>
<sequence length="394" mass="43887">MDSQALNHQFATHSHSQPLSDLDRQTLRQLAQIHGTPLLVLNLKRVDEQYQRLQAALPGVKLFYAVKALAHPALLMRLNQLGGHFDLATAGEVNMVRDLGIVAERCIHTHPIKKDSEIREALDFGCTRFVVDNLAEVDKFVPYKDRVQLIVRVSYRSQDAVVDLSRKFGCALEELHTLLEHAQTQGLTIHGLSFHVGSQSGSPAAHVKAIEASIEAMRTFDQIDWKWLDIGGGFPVSYQTPVMEIEDFCAPIREALAQVPENIEIWAEPGRYIAAPSMVELLCVMGRARRGTRMWYYLDDGVYGALSGQIYDHALYPICLLEPREDDLQPSVLAGPTCDSIDVIDEDIDLPELQIGDLLVARMMGAYTLASATEFNFYPKPQVVVVEDLSQPGG</sequence>
<dbReference type="InterPro" id="IPR022643">
    <property type="entry name" value="De-COase2_C"/>
</dbReference>
<evidence type="ECO:0000256" key="9">
    <source>
        <dbReference type="RuleBase" id="RU003737"/>
    </source>
</evidence>
<feature type="domain" description="Orn/DAP/Arg decarboxylase 2 N-terminal" evidence="11">
    <location>
        <begin position="44"/>
        <end position="275"/>
    </location>
</feature>
<evidence type="ECO:0000313" key="13">
    <source>
        <dbReference type="Proteomes" id="UP000198461"/>
    </source>
</evidence>
<evidence type="ECO:0000256" key="4">
    <source>
        <dbReference type="ARBA" id="ARBA00023239"/>
    </source>
</evidence>
<gene>
    <name evidence="12" type="ORF">SAMN05443662_1504</name>
</gene>
<name>A0A1N6GUF8_9GAMM</name>
<feature type="domain" description="Orn/DAP/Arg decarboxylase 2 C-terminal" evidence="10">
    <location>
        <begin position="276"/>
        <end position="365"/>
    </location>
</feature>
<evidence type="ECO:0000256" key="2">
    <source>
        <dbReference type="ARBA" id="ARBA00008872"/>
    </source>
</evidence>
<evidence type="ECO:0000256" key="6">
    <source>
        <dbReference type="ARBA" id="ARBA00034138"/>
    </source>
</evidence>
<dbReference type="SUPFAM" id="SSF50621">
    <property type="entry name" value="Alanine racemase C-terminal domain-like"/>
    <property type="match status" value="1"/>
</dbReference>
<dbReference type="PRINTS" id="PR01179">
    <property type="entry name" value="ODADCRBXLASE"/>
</dbReference>
<dbReference type="GO" id="GO:0033387">
    <property type="term" value="P:putrescine biosynthetic process from arginine, via ornithine"/>
    <property type="evidence" value="ECO:0007669"/>
    <property type="project" value="TreeGrafter"/>
</dbReference>
<dbReference type="Gene3D" id="2.40.37.10">
    <property type="entry name" value="Lyase, Ornithine Decarboxylase, Chain A, domain 1"/>
    <property type="match status" value="1"/>
</dbReference>
<dbReference type="Gene3D" id="3.20.20.10">
    <property type="entry name" value="Alanine racemase"/>
    <property type="match status" value="1"/>
</dbReference>
<evidence type="ECO:0000256" key="1">
    <source>
        <dbReference type="ARBA" id="ARBA00001933"/>
    </source>
</evidence>
<dbReference type="AlphaFoldDB" id="A0A1N6GUF8"/>
<dbReference type="FunFam" id="3.20.20.10:FF:000008">
    <property type="entry name" value="Ornithine decarboxylase"/>
    <property type="match status" value="1"/>
</dbReference>
<dbReference type="Proteomes" id="UP000198461">
    <property type="component" value="Unassembled WGS sequence"/>
</dbReference>
<evidence type="ECO:0000259" key="10">
    <source>
        <dbReference type="Pfam" id="PF00278"/>
    </source>
</evidence>
<evidence type="ECO:0000256" key="8">
    <source>
        <dbReference type="PIRSR" id="PIRSR600183-50"/>
    </source>
</evidence>
<dbReference type="SUPFAM" id="SSF51419">
    <property type="entry name" value="PLP-binding barrel"/>
    <property type="match status" value="1"/>
</dbReference>
<dbReference type="RefSeq" id="WP_084188303.1">
    <property type="nucleotide sequence ID" value="NZ_FSRE01000003.1"/>
</dbReference>
<dbReference type="InterPro" id="IPR002433">
    <property type="entry name" value="Orn_de-COase"/>
</dbReference>
<accession>A0A1N6GUF8</accession>
<dbReference type="GO" id="GO:0004586">
    <property type="term" value="F:ornithine decarboxylase activity"/>
    <property type="evidence" value="ECO:0007669"/>
    <property type="project" value="UniProtKB-EC"/>
</dbReference>
<dbReference type="InterPro" id="IPR029066">
    <property type="entry name" value="PLP-binding_barrel"/>
</dbReference>
<evidence type="ECO:0000259" key="11">
    <source>
        <dbReference type="Pfam" id="PF02784"/>
    </source>
</evidence>
<dbReference type="Pfam" id="PF00278">
    <property type="entry name" value="Orn_DAP_Arg_deC"/>
    <property type="match status" value="1"/>
</dbReference>
<dbReference type="EMBL" id="FSRE01000003">
    <property type="protein sequence ID" value="SIO11210.1"/>
    <property type="molecule type" value="Genomic_DNA"/>
</dbReference>
<dbReference type="InterPro" id="IPR009006">
    <property type="entry name" value="Ala_racemase/Decarboxylase_C"/>
</dbReference>
<dbReference type="OrthoDB" id="9802147at2"/>